<dbReference type="OMA" id="AYCCIAS"/>
<evidence type="ECO:0000313" key="3">
    <source>
        <dbReference type="EMBL" id="HCV80396.1"/>
    </source>
</evidence>
<keyword evidence="1" id="KW-0812">Transmembrane</keyword>
<dbReference type="AlphaFoldDB" id="A0A3D5IZC6"/>
<dbReference type="Pfam" id="PF00144">
    <property type="entry name" value="Beta-lactamase"/>
    <property type="match status" value="1"/>
</dbReference>
<keyword evidence="3" id="KW-0378">Hydrolase</keyword>
<dbReference type="RefSeq" id="WP_013069616.1">
    <property type="nucleotide sequence ID" value="NZ_CAJXAW010000051.1"/>
</dbReference>
<proteinExistence type="predicted"/>
<keyword evidence="1" id="KW-1133">Transmembrane helix</keyword>
<evidence type="ECO:0000313" key="4">
    <source>
        <dbReference type="Proteomes" id="UP000264330"/>
    </source>
</evidence>
<evidence type="ECO:0000256" key="1">
    <source>
        <dbReference type="SAM" id="Phobius"/>
    </source>
</evidence>
<feature type="domain" description="Beta-lactamase-related" evidence="2">
    <location>
        <begin position="89"/>
        <end position="354"/>
    </location>
</feature>
<evidence type="ECO:0000259" key="2">
    <source>
        <dbReference type="Pfam" id="PF00144"/>
    </source>
</evidence>
<organism evidence="3 4">
    <name type="scientific">Zunongwangia profunda</name>
    <dbReference type="NCBI Taxonomy" id="398743"/>
    <lineage>
        <taxon>Bacteria</taxon>
        <taxon>Pseudomonadati</taxon>
        <taxon>Bacteroidota</taxon>
        <taxon>Flavobacteriia</taxon>
        <taxon>Flavobacteriales</taxon>
        <taxon>Flavobacteriaceae</taxon>
        <taxon>Zunongwangia</taxon>
    </lineage>
</organism>
<dbReference type="SUPFAM" id="SSF56601">
    <property type="entry name" value="beta-lactamase/transpeptidase-like"/>
    <property type="match status" value="1"/>
</dbReference>
<sequence length="383" mass="44402">MKKFLRFLKYFLGILILLIALLYIFDYDYILKGIKVTYLKGHKTAYIDDYPEFDNRLVKADSLSLQPWPESKNYNSVKATDSLKNLNKKLNTAAFLIIKNDSIWFEDYYHQYSAKSKTNSFSMAKSVVVALLGKAIRDGYITSIDEPVSHFYPQYDIRLTVGDLASMSSGLNWNESYYNPFGQTAKAYFDDNIRKVILDLKVVDTPGKNFKYLSGNTELLAMVLEEATNKTLSDYLSESFWQPLGMQSDALWQLDSEESGMEKAYCCIASNARDFAKFGKLFKQNGQWNGQRLINPSFVRTMKNPRFEDTPYYGYGLWLSDYKDKEIFYMRGILGQYVIVIPEDDVIIVRLGQGLLKRNGEDKHSPDFYRYIDEAYKMLNIQK</sequence>
<feature type="transmembrane region" description="Helical" evidence="1">
    <location>
        <begin position="7"/>
        <end position="25"/>
    </location>
</feature>
<dbReference type="PANTHER" id="PTHR43283:SF14">
    <property type="entry name" value="BLL8153 PROTEIN"/>
    <property type="match status" value="1"/>
</dbReference>
<dbReference type="InterPro" id="IPR050789">
    <property type="entry name" value="Diverse_Enzym_Activities"/>
</dbReference>
<dbReference type="InterPro" id="IPR001466">
    <property type="entry name" value="Beta-lactam-related"/>
</dbReference>
<dbReference type="InterPro" id="IPR012338">
    <property type="entry name" value="Beta-lactam/transpept-like"/>
</dbReference>
<dbReference type="GO" id="GO:0016787">
    <property type="term" value="F:hydrolase activity"/>
    <property type="evidence" value="ECO:0007669"/>
    <property type="project" value="UniProtKB-KW"/>
</dbReference>
<reference evidence="3 4" key="1">
    <citation type="journal article" date="2018" name="Nat. Biotechnol.">
        <title>A standardized bacterial taxonomy based on genome phylogeny substantially revises the tree of life.</title>
        <authorList>
            <person name="Parks D.H."/>
            <person name="Chuvochina M."/>
            <person name="Waite D.W."/>
            <person name="Rinke C."/>
            <person name="Skarshewski A."/>
            <person name="Chaumeil P.A."/>
            <person name="Hugenholtz P."/>
        </authorList>
    </citation>
    <scope>NUCLEOTIDE SEQUENCE [LARGE SCALE GENOMIC DNA]</scope>
    <source>
        <strain evidence="3">UBA9359</strain>
    </source>
</reference>
<gene>
    <name evidence="3" type="ORF">DGQ38_05040</name>
</gene>
<dbReference type="Proteomes" id="UP000264330">
    <property type="component" value="Unassembled WGS sequence"/>
</dbReference>
<keyword evidence="1" id="KW-0472">Membrane</keyword>
<dbReference type="Gene3D" id="3.40.710.10">
    <property type="entry name" value="DD-peptidase/beta-lactamase superfamily"/>
    <property type="match status" value="1"/>
</dbReference>
<dbReference type="EMBL" id="DPMF01000111">
    <property type="protein sequence ID" value="HCV80396.1"/>
    <property type="molecule type" value="Genomic_DNA"/>
</dbReference>
<dbReference type="PANTHER" id="PTHR43283">
    <property type="entry name" value="BETA-LACTAMASE-RELATED"/>
    <property type="match status" value="1"/>
</dbReference>
<protein>
    <submittedName>
        <fullName evidence="3">Serine hydrolase</fullName>
    </submittedName>
</protein>
<comment type="caution">
    <text evidence="3">The sequence shown here is derived from an EMBL/GenBank/DDBJ whole genome shotgun (WGS) entry which is preliminary data.</text>
</comment>
<name>A0A3D5IZC6_9FLAO</name>
<accession>A0A3D5IZC6</accession>